<sequence length="642" mass="69634">MITFFRKFFQSKVGIALTLVFLAIIALAFASMDVANTGMFGGVAGGDRVAVVGDRRISTSDLTENVNSAVRQARGQNPQLTTEQFVEAGGLQDVLDQIINRAAIAEFANRLGLRAGDRLVDSEIMGLPAFQGPGGSFSEDAFRGALRQQGLSESTVREDLRMGLYARQLLIPMSYGATMPDSIARRYAGFINETRVGRAVALPALLFAPDGEPSDDQLTAYYDNNRARYRRPERRTIRYASFGPDAVGDLPAITEQQIANRYRRDAELYAAREQRSFTQLVVPTQAAAQAVIDEVRGGVSLESSAQAKGLATASIEDQERQAYASQASQAVAQAAFEADEGALVGPVRGSLGWYVLRVDDVQQIAGRSLAQVSGEIRESLTAEQRRAALNDLTERLEDELADGRSLSEVARELGVDIENTRPLTAQGQVYGTTESAPDELARVIPSAFEMNEGDPQLAEIVPGQRFLVFDVGDITPSAVAPLAEIRDLAVAQWRRDRGMAAAGEAAARILQRMKNGQTMAQAVAAEDVRIPPPQNLSLDREQLAQQQVLTRADILFFNMAEGSAKRVKLDRTPAWFVVELDEIRPGEPADQQQLAGFAQQLSGAAGNEYIQQFVAAARNGLDVETNQAAIDAVRAQLTNRGQ</sequence>
<dbReference type="SUPFAM" id="SSF109998">
    <property type="entry name" value="Triger factor/SurA peptide-binding domain-like"/>
    <property type="match status" value="1"/>
</dbReference>
<dbReference type="PANTHER" id="PTHR47529">
    <property type="entry name" value="PEPTIDYL-PROLYL CIS-TRANS ISOMERASE D"/>
    <property type="match status" value="1"/>
</dbReference>
<accession>A0A3N5DMV7</accession>
<evidence type="ECO:0000259" key="15">
    <source>
        <dbReference type="PROSITE" id="PS50198"/>
    </source>
</evidence>
<evidence type="ECO:0000256" key="2">
    <source>
        <dbReference type="ARBA" id="ARBA00018370"/>
    </source>
</evidence>
<evidence type="ECO:0000256" key="13">
    <source>
        <dbReference type="ARBA" id="ARBA00042775"/>
    </source>
</evidence>
<evidence type="ECO:0000256" key="6">
    <source>
        <dbReference type="ARBA" id="ARBA00022989"/>
    </source>
</evidence>
<feature type="domain" description="PpiC" evidence="15">
    <location>
        <begin position="272"/>
        <end position="360"/>
    </location>
</feature>
<evidence type="ECO:0000256" key="4">
    <source>
        <dbReference type="ARBA" id="ARBA00022519"/>
    </source>
</evidence>
<evidence type="ECO:0000313" key="17">
    <source>
        <dbReference type="Proteomes" id="UP000275232"/>
    </source>
</evidence>
<dbReference type="Pfam" id="PF13624">
    <property type="entry name" value="SurA_N_3"/>
    <property type="match status" value="1"/>
</dbReference>
<dbReference type="OrthoDB" id="9768393at2"/>
<dbReference type="PANTHER" id="PTHR47529:SF1">
    <property type="entry name" value="PERIPLASMIC CHAPERONE PPID"/>
    <property type="match status" value="1"/>
</dbReference>
<name>A0A3N5DMV7_9SPHN</name>
<gene>
    <name evidence="16" type="ORF">EG799_00920</name>
</gene>
<protein>
    <recommendedName>
        <fullName evidence="2">Parvulin-like PPIase</fullName>
    </recommendedName>
    <alternativeName>
        <fullName evidence="9">Peptidyl-prolyl cis-trans isomerase plp</fullName>
    </alternativeName>
    <alternativeName>
        <fullName evidence="12">Periplasmic chaperone PpiD</fullName>
    </alternativeName>
    <alternativeName>
        <fullName evidence="13">Periplasmic folding chaperone</fullName>
    </alternativeName>
    <alternativeName>
        <fullName evidence="10">Rotamase plp</fullName>
    </alternativeName>
</protein>
<evidence type="ECO:0000256" key="14">
    <source>
        <dbReference type="PROSITE-ProRule" id="PRU00278"/>
    </source>
</evidence>
<comment type="subcellular location">
    <subcellularLocation>
        <location evidence="1">Cell inner membrane</location>
        <topology evidence="1">Single-pass type II membrane protein</topology>
        <orientation evidence="1">Periplasmic side</orientation>
    </subcellularLocation>
</comment>
<keyword evidence="17" id="KW-1185">Reference proteome</keyword>
<dbReference type="EMBL" id="RPFZ01000001">
    <property type="protein sequence ID" value="RPF70351.1"/>
    <property type="molecule type" value="Genomic_DNA"/>
</dbReference>
<dbReference type="InterPro" id="IPR027304">
    <property type="entry name" value="Trigger_fact/SurA_dom_sf"/>
</dbReference>
<keyword evidence="3" id="KW-1003">Cell membrane</keyword>
<organism evidence="16 17">
    <name type="scientific">Aurantiacibacter spongiae</name>
    <dbReference type="NCBI Taxonomy" id="2488860"/>
    <lineage>
        <taxon>Bacteria</taxon>
        <taxon>Pseudomonadati</taxon>
        <taxon>Pseudomonadota</taxon>
        <taxon>Alphaproteobacteria</taxon>
        <taxon>Sphingomonadales</taxon>
        <taxon>Erythrobacteraceae</taxon>
        <taxon>Aurantiacibacter</taxon>
    </lineage>
</organism>
<dbReference type="Proteomes" id="UP000275232">
    <property type="component" value="Unassembled WGS sequence"/>
</dbReference>
<evidence type="ECO:0000256" key="1">
    <source>
        <dbReference type="ARBA" id="ARBA00004382"/>
    </source>
</evidence>
<dbReference type="SUPFAM" id="SSF54534">
    <property type="entry name" value="FKBP-like"/>
    <property type="match status" value="1"/>
</dbReference>
<reference evidence="16 17" key="1">
    <citation type="submission" date="2018-11" db="EMBL/GenBank/DDBJ databases">
        <title>Erythrobacter spongiae sp. nov., isolated from a marine sponge.</title>
        <authorList>
            <person name="Zhuang L."/>
            <person name="Luo L."/>
        </authorList>
    </citation>
    <scope>NUCLEOTIDE SEQUENCE [LARGE SCALE GENOMIC DNA]</scope>
    <source>
        <strain evidence="16 17">HN-E23</strain>
    </source>
</reference>
<dbReference type="InterPro" id="IPR046357">
    <property type="entry name" value="PPIase_dom_sf"/>
</dbReference>
<evidence type="ECO:0000256" key="10">
    <source>
        <dbReference type="ARBA" id="ARBA00031484"/>
    </source>
</evidence>
<keyword evidence="14" id="KW-0697">Rotamase</keyword>
<dbReference type="Pfam" id="PF13145">
    <property type="entry name" value="Rotamase_2"/>
    <property type="match status" value="1"/>
</dbReference>
<dbReference type="AlphaFoldDB" id="A0A3N5DMV7"/>
<dbReference type="GO" id="GO:0005886">
    <property type="term" value="C:plasma membrane"/>
    <property type="evidence" value="ECO:0007669"/>
    <property type="project" value="UniProtKB-SubCell"/>
</dbReference>
<evidence type="ECO:0000256" key="12">
    <source>
        <dbReference type="ARBA" id="ARBA00040743"/>
    </source>
</evidence>
<evidence type="ECO:0000313" key="16">
    <source>
        <dbReference type="EMBL" id="RPF70351.1"/>
    </source>
</evidence>
<evidence type="ECO:0000256" key="8">
    <source>
        <dbReference type="ARBA" id="ARBA00023186"/>
    </source>
</evidence>
<proteinExistence type="inferred from homology"/>
<evidence type="ECO:0000256" key="3">
    <source>
        <dbReference type="ARBA" id="ARBA00022475"/>
    </source>
</evidence>
<dbReference type="Gene3D" id="1.10.4030.10">
    <property type="entry name" value="Porin chaperone SurA, peptide-binding domain"/>
    <property type="match status" value="1"/>
</dbReference>
<comment type="caution">
    <text evidence="16">The sequence shown here is derived from an EMBL/GenBank/DDBJ whole genome shotgun (WGS) entry which is preliminary data.</text>
</comment>
<keyword evidence="6" id="KW-1133">Transmembrane helix</keyword>
<dbReference type="RefSeq" id="WP_123877730.1">
    <property type="nucleotide sequence ID" value="NZ_RPFZ01000001.1"/>
</dbReference>
<evidence type="ECO:0000256" key="7">
    <source>
        <dbReference type="ARBA" id="ARBA00023136"/>
    </source>
</evidence>
<dbReference type="InterPro" id="IPR052029">
    <property type="entry name" value="PpiD_chaperone"/>
</dbReference>
<dbReference type="PROSITE" id="PS50198">
    <property type="entry name" value="PPIC_PPIASE_2"/>
    <property type="match status" value="1"/>
</dbReference>
<evidence type="ECO:0000256" key="11">
    <source>
        <dbReference type="ARBA" id="ARBA00038408"/>
    </source>
</evidence>
<keyword evidence="4" id="KW-0997">Cell inner membrane</keyword>
<evidence type="ECO:0000256" key="5">
    <source>
        <dbReference type="ARBA" id="ARBA00022692"/>
    </source>
</evidence>
<keyword evidence="7" id="KW-0472">Membrane</keyword>
<dbReference type="GO" id="GO:0003755">
    <property type="term" value="F:peptidyl-prolyl cis-trans isomerase activity"/>
    <property type="evidence" value="ECO:0007669"/>
    <property type="project" value="UniProtKB-KW"/>
</dbReference>
<evidence type="ECO:0000256" key="9">
    <source>
        <dbReference type="ARBA" id="ARBA00030642"/>
    </source>
</evidence>
<keyword evidence="5" id="KW-0812">Transmembrane</keyword>
<keyword evidence="8" id="KW-0143">Chaperone</keyword>
<dbReference type="InterPro" id="IPR000297">
    <property type="entry name" value="PPIase_PpiC"/>
</dbReference>
<dbReference type="Gene3D" id="3.10.50.40">
    <property type="match status" value="1"/>
</dbReference>
<comment type="similarity">
    <text evidence="11">Belongs to the PpiD chaperone family.</text>
</comment>
<keyword evidence="14 16" id="KW-0413">Isomerase</keyword>